<dbReference type="GO" id="GO:0016831">
    <property type="term" value="F:carboxy-lyase activity"/>
    <property type="evidence" value="ECO:0007669"/>
    <property type="project" value="InterPro"/>
</dbReference>
<dbReference type="GO" id="GO:0005737">
    <property type="term" value="C:cytoplasm"/>
    <property type="evidence" value="ECO:0007669"/>
    <property type="project" value="TreeGrafter"/>
</dbReference>
<accession>A0A6S6QTZ9</accession>
<dbReference type="GO" id="GO:0016787">
    <property type="term" value="F:hydrolase activity"/>
    <property type="evidence" value="ECO:0007669"/>
    <property type="project" value="InterPro"/>
</dbReference>
<reference evidence="3 4" key="1">
    <citation type="submission" date="2020-08" db="EMBL/GenBank/DDBJ databases">
        <title>Genome sequence of Rhizobiales bacterium strain IZ6.</title>
        <authorList>
            <person name="Nakai R."/>
            <person name="Naganuma T."/>
        </authorList>
    </citation>
    <scope>NUCLEOTIDE SEQUENCE [LARGE SCALE GENOMIC DNA]</scope>
    <source>
        <strain evidence="3 4">IZ6</strain>
    </source>
</reference>
<evidence type="ECO:0000313" key="4">
    <source>
        <dbReference type="Proteomes" id="UP000515317"/>
    </source>
</evidence>
<dbReference type="AlphaFoldDB" id="A0A6S6QTZ9"/>
<evidence type="ECO:0000259" key="2">
    <source>
        <dbReference type="Pfam" id="PF04909"/>
    </source>
</evidence>
<evidence type="ECO:0000313" key="3">
    <source>
        <dbReference type="EMBL" id="BCJ89948.1"/>
    </source>
</evidence>
<keyword evidence="1" id="KW-0456">Lyase</keyword>
<keyword evidence="4" id="KW-1185">Reference proteome</keyword>
<name>A0A6S6QTZ9_9HYPH</name>
<dbReference type="GO" id="GO:0019748">
    <property type="term" value="P:secondary metabolic process"/>
    <property type="evidence" value="ECO:0007669"/>
    <property type="project" value="TreeGrafter"/>
</dbReference>
<feature type="domain" description="Amidohydrolase-related" evidence="2">
    <location>
        <begin position="6"/>
        <end position="330"/>
    </location>
</feature>
<proteinExistence type="predicted"/>
<dbReference type="InterPro" id="IPR032466">
    <property type="entry name" value="Metal_Hydrolase"/>
</dbReference>
<dbReference type="KEGG" id="tso:IZ6_06830"/>
<dbReference type="PANTHER" id="PTHR21240:SF28">
    <property type="entry name" value="ISO-OROTATE DECARBOXYLASE (EUROFUNG)"/>
    <property type="match status" value="1"/>
</dbReference>
<protein>
    <submittedName>
        <fullName evidence="3">2-hydroxy-3-carboxy-6-oxo-7-methylocta-2,4-dienoa te decarboxylase</fullName>
    </submittedName>
</protein>
<sequence>MQTPIIDCHAHIIPPKLVQEILRKGSHYGVETGGSEKAPTIRLEGSTWTKPLPIPLTRIDERIETMDKQKVDVQVLSGWIDFSGYTMPIEDAVRFSNLQNETIAEVVASNKDRYAGAGNVPLQDARVAAEMLRRCVEDYGFKSVQVATYFGGQRFLDDPALDPFWEAAQDLEVLLLFHPYEEKHPAGLDDFFLHNCIGYPLQTAIAIARMIFSGVFTRYPRLRARFPHAGGALPYQFERIRRAAEVRPEAKAKGYAGDPLDVLKTLYFDTVTSNPPTLRFLADLVGAERLMLGSDYPFDMAERDPVGTVAAAIDEPHRTAVLGGTAQKLLCLSPRCGCGGRPLKPLAEAV</sequence>
<organism evidence="3 4">
    <name type="scientific">Terrihabitans soli</name>
    <dbReference type="NCBI Taxonomy" id="708113"/>
    <lineage>
        <taxon>Bacteria</taxon>
        <taxon>Pseudomonadati</taxon>
        <taxon>Pseudomonadota</taxon>
        <taxon>Alphaproteobacteria</taxon>
        <taxon>Hyphomicrobiales</taxon>
        <taxon>Terrihabitans</taxon>
    </lineage>
</organism>
<dbReference type="SUPFAM" id="SSF51556">
    <property type="entry name" value="Metallo-dependent hydrolases"/>
    <property type="match status" value="1"/>
</dbReference>
<dbReference type="Proteomes" id="UP000515317">
    <property type="component" value="Chromosome"/>
</dbReference>
<dbReference type="PANTHER" id="PTHR21240">
    <property type="entry name" value="2-AMINO-3-CARBOXYLMUCONATE-6-SEMIALDEHYDE DECARBOXYLASE"/>
    <property type="match status" value="1"/>
</dbReference>
<gene>
    <name evidence="3" type="ORF">IZ6_06830</name>
</gene>
<evidence type="ECO:0000256" key="1">
    <source>
        <dbReference type="ARBA" id="ARBA00023239"/>
    </source>
</evidence>
<dbReference type="Pfam" id="PF04909">
    <property type="entry name" value="Amidohydro_2"/>
    <property type="match status" value="1"/>
</dbReference>
<dbReference type="Gene3D" id="3.20.20.140">
    <property type="entry name" value="Metal-dependent hydrolases"/>
    <property type="match status" value="1"/>
</dbReference>
<dbReference type="RefSeq" id="WP_222876617.1">
    <property type="nucleotide sequence ID" value="NZ_AP023361.1"/>
</dbReference>
<dbReference type="InterPro" id="IPR006680">
    <property type="entry name" value="Amidohydro-rel"/>
</dbReference>
<dbReference type="InterPro" id="IPR032465">
    <property type="entry name" value="ACMSD"/>
</dbReference>
<dbReference type="EMBL" id="AP023361">
    <property type="protein sequence ID" value="BCJ89948.1"/>
    <property type="molecule type" value="Genomic_DNA"/>
</dbReference>